<evidence type="ECO:0000256" key="2">
    <source>
        <dbReference type="SAM" id="Phobius"/>
    </source>
</evidence>
<dbReference type="AlphaFoldDB" id="A0A7W6RH85"/>
<evidence type="ECO:0000256" key="1">
    <source>
        <dbReference type="SAM" id="MobiDB-lite"/>
    </source>
</evidence>
<name>A0A7W6RH85_9PROT</name>
<reference evidence="3 4" key="1">
    <citation type="submission" date="2020-08" db="EMBL/GenBank/DDBJ databases">
        <title>Genome sequencing of Purple Non-Sulfur Bacteria from various extreme environments.</title>
        <authorList>
            <person name="Mayer M."/>
        </authorList>
    </citation>
    <scope>NUCLEOTIDE SEQUENCE [LARGE SCALE GENOMIC DNA]</scope>
    <source>
        <strain evidence="3 4">JA131</strain>
    </source>
</reference>
<evidence type="ECO:0000313" key="3">
    <source>
        <dbReference type="EMBL" id="MBB4267823.1"/>
    </source>
</evidence>
<feature type="transmembrane region" description="Helical" evidence="2">
    <location>
        <begin position="12"/>
        <end position="29"/>
    </location>
</feature>
<dbReference type="RefSeq" id="WP_184047983.1">
    <property type="nucleotide sequence ID" value="NZ_JACIGK010000035.1"/>
</dbReference>
<protein>
    <submittedName>
        <fullName evidence="3">Uncharacterized protein</fullName>
    </submittedName>
</protein>
<feature type="compositionally biased region" description="Basic and acidic residues" evidence="1">
    <location>
        <begin position="60"/>
        <end position="79"/>
    </location>
</feature>
<organism evidence="3 4">
    <name type="scientific">Roseospira visakhapatnamensis</name>
    <dbReference type="NCBI Taxonomy" id="390880"/>
    <lineage>
        <taxon>Bacteria</taxon>
        <taxon>Pseudomonadati</taxon>
        <taxon>Pseudomonadota</taxon>
        <taxon>Alphaproteobacteria</taxon>
        <taxon>Rhodospirillales</taxon>
        <taxon>Rhodospirillaceae</taxon>
        <taxon>Roseospira</taxon>
    </lineage>
</organism>
<sequence length="79" mass="8706">MGPVLRALLGRLGRMALAAGAAVMAFMWIRGDAARDANRTAHVRLMEKTADAQGRMLDAAGDRPRDRDTLARRLRDGRF</sequence>
<accession>A0A7W6RH85</accession>
<evidence type="ECO:0000313" key="4">
    <source>
        <dbReference type="Proteomes" id="UP000554286"/>
    </source>
</evidence>
<keyword evidence="2" id="KW-0472">Membrane</keyword>
<comment type="caution">
    <text evidence="3">The sequence shown here is derived from an EMBL/GenBank/DDBJ whole genome shotgun (WGS) entry which is preliminary data.</text>
</comment>
<dbReference type="EMBL" id="JACIGK010000035">
    <property type="protein sequence ID" value="MBB4267823.1"/>
    <property type="molecule type" value="Genomic_DNA"/>
</dbReference>
<keyword evidence="2" id="KW-0812">Transmembrane</keyword>
<dbReference type="Proteomes" id="UP000554286">
    <property type="component" value="Unassembled WGS sequence"/>
</dbReference>
<feature type="region of interest" description="Disordered" evidence="1">
    <location>
        <begin position="59"/>
        <end position="79"/>
    </location>
</feature>
<proteinExistence type="predicted"/>
<keyword evidence="2" id="KW-1133">Transmembrane helix</keyword>
<keyword evidence="4" id="KW-1185">Reference proteome</keyword>
<gene>
    <name evidence="3" type="ORF">GGD89_003473</name>
</gene>